<feature type="transmembrane region" description="Helical" evidence="8">
    <location>
        <begin position="269"/>
        <end position="289"/>
    </location>
</feature>
<dbReference type="PATRIC" id="fig|1249627.3.peg.1920"/>
<feature type="transmembrane region" description="Helical" evidence="8">
    <location>
        <begin position="82"/>
        <end position="101"/>
    </location>
</feature>
<evidence type="ECO:0000256" key="8">
    <source>
        <dbReference type="SAM" id="Phobius"/>
    </source>
</evidence>
<gene>
    <name evidence="10" type="ORF">D779_1471</name>
</gene>
<feature type="transmembrane region" description="Helical" evidence="8">
    <location>
        <begin position="202"/>
        <end position="219"/>
    </location>
</feature>
<dbReference type="RefSeq" id="WP_043753023.1">
    <property type="nucleotide sequence ID" value="NZ_AONC01000027.1"/>
</dbReference>
<evidence type="ECO:0000256" key="3">
    <source>
        <dbReference type="ARBA" id="ARBA00022448"/>
    </source>
</evidence>
<feature type="transmembrane region" description="Helical" evidence="8">
    <location>
        <begin position="473"/>
        <end position="495"/>
    </location>
</feature>
<dbReference type="PROSITE" id="PS50850">
    <property type="entry name" value="MFS"/>
    <property type="match status" value="1"/>
</dbReference>
<dbReference type="SUPFAM" id="SSF103473">
    <property type="entry name" value="MFS general substrate transporter"/>
    <property type="match status" value="1"/>
</dbReference>
<evidence type="ECO:0000256" key="4">
    <source>
        <dbReference type="ARBA" id="ARBA00022475"/>
    </source>
</evidence>
<dbReference type="OrthoDB" id="9812221at2"/>
<keyword evidence="11" id="KW-1185">Reference proteome</keyword>
<dbReference type="PRINTS" id="PR01036">
    <property type="entry name" value="TCRTETB"/>
</dbReference>
<keyword evidence="4" id="KW-1003">Cell membrane</keyword>
<dbReference type="InterPro" id="IPR020846">
    <property type="entry name" value="MFS_dom"/>
</dbReference>
<dbReference type="Proteomes" id="UP000019460">
    <property type="component" value="Unassembled WGS sequence"/>
</dbReference>
<dbReference type="GO" id="GO:0005886">
    <property type="term" value="C:plasma membrane"/>
    <property type="evidence" value="ECO:0007669"/>
    <property type="project" value="UniProtKB-SubCell"/>
</dbReference>
<dbReference type="NCBIfam" id="TIGR00711">
    <property type="entry name" value="efflux_EmrB"/>
    <property type="match status" value="1"/>
</dbReference>
<comment type="similarity">
    <text evidence="2">Belongs to the major facilitator superfamily. EmrB family.</text>
</comment>
<dbReference type="PANTHER" id="PTHR42718">
    <property type="entry name" value="MAJOR FACILITATOR SUPERFAMILY MULTIDRUG TRANSPORTER MFSC"/>
    <property type="match status" value="1"/>
</dbReference>
<dbReference type="Gene3D" id="1.20.1720.10">
    <property type="entry name" value="Multidrug resistance protein D"/>
    <property type="match status" value="1"/>
</dbReference>
<evidence type="ECO:0000313" key="10">
    <source>
        <dbReference type="EMBL" id="EXJ15375.1"/>
    </source>
</evidence>
<feature type="transmembrane region" description="Helical" evidence="8">
    <location>
        <begin position="12"/>
        <end position="34"/>
    </location>
</feature>
<evidence type="ECO:0000256" key="1">
    <source>
        <dbReference type="ARBA" id="ARBA00004651"/>
    </source>
</evidence>
<organism evidence="10 11">
    <name type="scientific">Imhoffiella purpurea</name>
    <dbReference type="NCBI Taxonomy" id="1249627"/>
    <lineage>
        <taxon>Bacteria</taxon>
        <taxon>Pseudomonadati</taxon>
        <taxon>Pseudomonadota</taxon>
        <taxon>Gammaproteobacteria</taxon>
        <taxon>Chromatiales</taxon>
        <taxon>Chromatiaceae</taxon>
        <taxon>Imhoffiella</taxon>
    </lineage>
</organism>
<dbReference type="EMBL" id="AONC01000027">
    <property type="protein sequence ID" value="EXJ15375.1"/>
    <property type="molecule type" value="Genomic_DNA"/>
</dbReference>
<dbReference type="Gene3D" id="1.20.1250.20">
    <property type="entry name" value="MFS general substrate transporter like domains"/>
    <property type="match status" value="1"/>
</dbReference>
<accession>W9VYC3</accession>
<feature type="transmembrane region" description="Helical" evidence="8">
    <location>
        <begin position="334"/>
        <end position="355"/>
    </location>
</feature>
<evidence type="ECO:0000256" key="6">
    <source>
        <dbReference type="ARBA" id="ARBA00022989"/>
    </source>
</evidence>
<comment type="caution">
    <text evidence="10">The sequence shown here is derived from an EMBL/GenBank/DDBJ whole genome shotgun (WGS) entry which is preliminary data.</text>
</comment>
<reference evidence="10 11" key="1">
    <citation type="submission" date="2012-11" db="EMBL/GenBank/DDBJ databases">
        <title>Genome assembly of Thiorhodococcus sp. AK35.</title>
        <authorList>
            <person name="Nupur N."/>
            <person name="Khatri I."/>
            <person name="Subramanian S."/>
            <person name="Pinnaka A."/>
        </authorList>
    </citation>
    <scope>NUCLEOTIDE SEQUENCE [LARGE SCALE GENOMIC DNA]</scope>
    <source>
        <strain evidence="10 11">AK35</strain>
    </source>
</reference>
<feature type="transmembrane region" description="Helical" evidence="8">
    <location>
        <begin position="231"/>
        <end position="249"/>
    </location>
</feature>
<protein>
    <submittedName>
        <fullName evidence="10">Permease</fullName>
    </submittedName>
</protein>
<proteinExistence type="inferred from homology"/>
<keyword evidence="3" id="KW-0813">Transport</keyword>
<feature type="transmembrane region" description="Helical" evidence="8">
    <location>
        <begin position="398"/>
        <end position="419"/>
    </location>
</feature>
<dbReference type="CDD" id="cd17503">
    <property type="entry name" value="MFS_LmrB_MDR_like"/>
    <property type="match status" value="1"/>
</dbReference>
<dbReference type="eggNOG" id="COG0477">
    <property type="taxonomic scope" value="Bacteria"/>
</dbReference>
<keyword evidence="5 8" id="KW-0812">Transmembrane</keyword>
<feature type="transmembrane region" description="Helical" evidence="8">
    <location>
        <begin position="309"/>
        <end position="327"/>
    </location>
</feature>
<evidence type="ECO:0000256" key="5">
    <source>
        <dbReference type="ARBA" id="ARBA00022692"/>
    </source>
</evidence>
<dbReference type="GO" id="GO:0022857">
    <property type="term" value="F:transmembrane transporter activity"/>
    <property type="evidence" value="ECO:0007669"/>
    <property type="project" value="InterPro"/>
</dbReference>
<evidence type="ECO:0000256" key="2">
    <source>
        <dbReference type="ARBA" id="ARBA00008537"/>
    </source>
</evidence>
<feature type="transmembrane region" description="Helical" evidence="8">
    <location>
        <begin position="141"/>
        <end position="158"/>
    </location>
</feature>
<dbReference type="PANTHER" id="PTHR42718:SF9">
    <property type="entry name" value="MAJOR FACILITATOR SUPERFAMILY MULTIDRUG TRANSPORTER MFSC"/>
    <property type="match status" value="1"/>
</dbReference>
<feature type="transmembrane region" description="Helical" evidence="8">
    <location>
        <begin position="170"/>
        <end position="190"/>
    </location>
</feature>
<dbReference type="InterPro" id="IPR011701">
    <property type="entry name" value="MFS"/>
</dbReference>
<comment type="subcellular location">
    <subcellularLocation>
        <location evidence="1">Cell membrane</location>
        <topology evidence="1">Multi-pass membrane protein</topology>
    </subcellularLocation>
</comment>
<evidence type="ECO:0000313" key="11">
    <source>
        <dbReference type="Proteomes" id="UP000019460"/>
    </source>
</evidence>
<feature type="transmembrane region" description="Helical" evidence="8">
    <location>
        <begin position="54"/>
        <end position="75"/>
    </location>
</feature>
<keyword evidence="7 8" id="KW-0472">Membrane</keyword>
<name>W9VYC3_9GAMM</name>
<dbReference type="InterPro" id="IPR004638">
    <property type="entry name" value="EmrB-like"/>
</dbReference>
<evidence type="ECO:0000256" key="7">
    <source>
        <dbReference type="ARBA" id="ARBA00023136"/>
    </source>
</evidence>
<dbReference type="Pfam" id="PF07690">
    <property type="entry name" value="MFS_1"/>
    <property type="match status" value="1"/>
</dbReference>
<dbReference type="AlphaFoldDB" id="W9VYC3"/>
<dbReference type="STRING" id="1249627.D779_1471"/>
<sequence>MAEQLPPLPPSGRLLPAASVMLTTIMAIMDMTIVNVTLPHMMGALGATADQVTWVLTAYIVAEAVTIPLTGWLAGRFGRRRVMLFGIAGFVVASAACGLSESLSQMVIFRLIQGVAGAPLIPLSQGVLVTLFPQEQRGKAMAIWGIGVMLGPILGPTVGGLVTEHLDWRWVFYINLPVGLLNLAMVARSIRETPRQAAGTDWFGALMMIVGIGSLQTVLDRGNQEGWLDSDFILLLSLVAVSGLALFVWRGLTAKRPIVDLRLFADRNLALASTLMLVFGLALFGTIAIQPLLMERLLGYPVETTGLVMAPRGFGAAFGMLVVARLSGKVDPRWIIATGMVLAGSATWMMSWYSLDIGPGWLIWPGVLQGVGMGSIFVTLSTLAYATLLSSQTDAGAGLYNLSRSIGSSIGVSIAATWYSRFGQADWNRLGGHIDPFNPALHHWLQAQGLTLDSPLAPELLANELSRQSSMLAFTQVFGMIALSFVLMAPLLLLLKPRGRS</sequence>
<keyword evidence="6 8" id="KW-1133">Transmembrane helix</keyword>
<feature type="transmembrane region" description="Helical" evidence="8">
    <location>
        <begin position="107"/>
        <end position="129"/>
    </location>
</feature>
<dbReference type="InterPro" id="IPR036259">
    <property type="entry name" value="MFS_trans_sf"/>
</dbReference>
<feature type="domain" description="Major facilitator superfamily (MFS) profile" evidence="9">
    <location>
        <begin position="16"/>
        <end position="500"/>
    </location>
</feature>
<evidence type="ECO:0000259" key="9">
    <source>
        <dbReference type="PROSITE" id="PS50850"/>
    </source>
</evidence>
<feature type="transmembrane region" description="Helical" evidence="8">
    <location>
        <begin position="361"/>
        <end position="386"/>
    </location>
</feature>